<reference evidence="1" key="1">
    <citation type="submission" date="2017-07" db="EMBL/GenBank/DDBJ databases">
        <title>Taro Niue Genome Assembly and Annotation.</title>
        <authorList>
            <person name="Atibalentja N."/>
            <person name="Keating K."/>
            <person name="Fields C.J."/>
        </authorList>
    </citation>
    <scope>NUCLEOTIDE SEQUENCE</scope>
    <source>
        <strain evidence="1">Niue_2</strain>
        <tissue evidence="1">Leaf</tissue>
    </source>
</reference>
<name>A0A843UGY1_COLES</name>
<keyword evidence="2" id="KW-1185">Reference proteome</keyword>
<evidence type="ECO:0000313" key="1">
    <source>
        <dbReference type="EMBL" id="MQL82651.1"/>
    </source>
</evidence>
<protein>
    <submittedName>
        <fullName evidence="1">Uncharacterized protein</fullName>
    </submittedName>
</protein>
<proteinExistence type="predicted"/>
<dbReference type="OrthoDB" id="2017266at2759"/>
<gene>
    <name evidence="1" type="ORF">Taro_015126</name>
</gene>
<comment type="caution">
    <text evidence="1">The sequence shown here is derived from an EMBL/GenBank/DDBJ whole genome shotgun (WGS) entry which is preliminary data.</text>
</comment>
<accession>A0A843UGY1</accession>
<organism evidence="1 2">
    <name type="scientific">Colocasia esculenta</name>
    <name type="common">Wild taro</name>
    <name type="synonym">Arum esculentum</name>
    <dbReference type="NCBI Taxonomy" id="4460"/>
    <lineage>
        <taxon>Eukaryota</taxon>
        <taxon>Viridiplantae</taxon>
        <taxon>Streptophyta</taxon>
        <taxon>Embryophyta</taxon>
        <taxon>Tracheophyta</taxon>
        <taxon>Spermatophyta</taxon>
        <taxon>Magnoliopsida</taxon>
        <taxon>Liliopsida</taxon>
        <taxon>Araceae</taxon>
        <taxon>Aroideae</taxon>
        <taxon>Colocasieae</taxon>
        <taxon>Colocasia</taxon>
    </lineage>
</organism>
<dbReference type="AlphaFoldDB" id="A0A843UGY1"/>
<sequence>MLPESPALAATEEYVGAQTSDLSWLLTEILLLKAFLCKALKTSAAFTNLRIMDKLMLRFRMHLCGGGSARNAQVCRFFSAYGRVAMISSSYTKLQETLCCNNLSPFCKSRIPCLREWELQGCHALQLMACGSVMENDELVVDIEYSSISSVGGSGLGGGATGEARNEACKETLEEVMVDERRMKIVEMGGAQELLNMLEAAKDDRTRKAALKALDGLARSEGRSWALEDQPSNGEQMVGKVCACRWPLLSTKRKERSGRVQGMFPRGSLSDAQVRDLVDARSKLLGWLKTALHRRELMLDRDRALDLVSFSLSLFCR</sequence>
<feature type="non-terminal residue" evidence="1">
    <location>
        <position position="1"/>
    </location>
</feature>
<evidence type="ECO:0000313" key="2">
    <source>
        <dbReference type="Proteomes" id="UP000652761"/>
    </source>
</evidence>
<dbReference type="PANTHER" id="PTHR47673">
    <property type="entry name" value="ARM REPEAT SUPERFAMILY PROTEIN"/>
    <property type="match status" value="1"/>
</dbReference>
<dbReference type="Proteomes" id="UP000652761">
    <property type="component" value="Unassembled WGS sequence"/>
</dbReference>
<dbReference type="PANTHER" id="PTHR47673:SF1">
    <property type="entry name" value="ARM REPEAT SUPERFAMILY PROTEIN"/>
    <property type="match status" value="1"/>
</dbReference>
<dbReference type="EMBL" id="NMUH01000645">
    <property type="protein sequence ID" value="MQL82651.1"/>
    <property type="molecule type" value="Genomic_DNA"/>
</dbReference>